<dbReference type="RefSeq" id="WP_055734381.1">
    <property type="nucleotide sequence ID" value="NZ_BMDY01000007.1"/>
</dbReference>
<comment type="catalytic activity">
    <reaction evidence="6">
        <text>adenosine(37) in tRNA1(Val) + S-adenosyl-L-methionine = N(6)-methyladenosine(37) in tRNA1(Val) + S-adenosyl-L-homocysteine + H(+)</text>
        <dbReference type="Rhea" id="RHEA:43160"/>
        <dbReference type="Rhea" id="RHEA-COMP:10369"/>
        <dbReference type="Rhea" id="RHEA-COMP:10370"/>
        <dbReference type="ChEBI" id="CHEBI:15378"/>
        <dbReference type="ChEBI" id="CHEBI:57856"/>
        <dbReference type="ChEBI" id="CHEBI:59789"/>
        <dbReference type="ChEBI" id="CHEBI:74411"/>
        <dbReference type="ChEBI" id="CHEBI:74449"/>
        <dbReference type="EC" id="2.1.1.223"/>
    </reaction>
</comment>
<protein>
    <recommendedName>
        <fullName evidence="6">tRNA1(Val) (adenine(37)-N6)-methyltransferase</fullName>
        <ecNumber evidence="6">2.1.1.223</ecNumber>
    </recommendedName>
    <alternativeName>
        <fullName evidence="6">tRNA m6A37 methyltransferase</fullName>
    </alternativeName>
</protein>
<dbReference type="SUPFAM" id="SSF53335">
    <property type="entry name" value="S-adenosyl-L-methionine-dependent methyltransferases"/>
    <property type="match status" value="1"/>
</dbReference>
<reference evidence="9" key="1">
    <citation type="journal article" date="2019" name="Int. J. Syst. Evol. Microbiol.">
        <title>The Global Catalogue of Microorganisms (GCM) 10K type strain sequencing project: providing services to taxonomists for standard genome sequencing and annotation.</title>
        <authorList>
            <consortium name="The Broad Institute Genomics Platform"/>
            <consortium name="The Broad Institute Genome Sequencing Center for Infectious Disease"/>
            <person name="Wu L."/>
            <person name="Ma J."/>
        </authorList>
    </citation>
    <scope>NUCLEOTIDE SEQUENCE [LARGE SCALE GENOMIC DNA]</scope>
    <source>
        <strain evidence="9">CGMCC 1.10131</strain>
    </source>
</reference>
<sequence length="239" mass="27226">MIEHYQRPGFTFKQFHVAHEQTAMKVGTDGILLGAWLDLEGAKQILDVGTGTGLISLILAQRSAGKAKIDAIDLEPDACQQARDNVFHSPWPQAIQVHQCSMQRYSSSQPYDLIVSNPPYFPAGQSFEQKRQQARHSGSLSATEFFLALQQLSHQESSVALILPCDVALQWINQAEQQQWHLVHQVQVYSVPAKPAIRCLLRFSRHPQQCVEEQLFIYQQDRSYSLEYINLCKDLYLKM</sequence>
<evidence type="ECO:0000256" key="4">
    <source>
        <dbReference type="ARBA" id="ARBA00022691"/>
    </source>
</evidence>
<comment type="similarity">
    <text evidence="6">Belongs to the methyltransferase superfamily. tRNA (adenine-N(6)-)-methyltransferase family.</text>
</comment>
<comment type="caution">
    <text evidence="8">The sequence shown here is derived from an EMBL/GenBank/DDBJ whole genome shotgun (WGS) entry which is preliminary data.</text>
</comment>
<proteinExistence type="inferred from homology"/>
<keyword evidence="4 6" id="KW-0949">S-adenosyl-L-methionine</keyword>
<evidence type="ECO:0000256" key="1">
    <source>
        <dbReference type="ARBA" id="ARBA00022490"/>
    </source>
</evidence>
<dbReference type="EC" id="2.1.1.223" evidence="6"/>
<keyword evidence="3 6" id="KW-0808">Transferase</keyword>
<keyword evidence="5 6" id="KW-0819">tRNA processing</keyword>
<comment type="function">
    <text evidence="6">Specifically methylates the adenine in position 37 of tRNA(1)(Val) (anticodon cmo5UAC).</text>
</comment>
<dbReference type="PANTHER" id="PTHR47739">
    <property type="entry name" value="TRNA1(VAL) (ADENINE(37)-N6)-METHYLTRANSFERASE"/>
    <property type="match status" value="1"/>
</dbReference>
<gene>
    <name evidence="8" type="ORF">GCM10007414_15260</name>
</gene>
<dbReference type="CDD" id="cd02440">
    <property type="entry name" value="AdoMet_MTases"/>
    <property type="match status" value="1"/>
</dbReference>
<dbReference type="InterPro" id="IPR007848">
    <property type="entry name" value="Small_mtfrase_dom"/>
</dbReference>
<accession>A0ABQ1HZU7</accession>
<feature type="domain" description="Methyltransferase small" evidence="7">
    <location>
        <begin position="35"/>
        <end position="121"/>
    </location>
</feature>
<evidence type="ECO:0000313" key="9">
    <source>
        <dbReference type="Proteomes" id="UP000651977"/>
    </source>
</evidence>
<evidence type="ECO:0000259" key="7">
    <source>
        <dbReference type="Pfam" id="PF05175"/>
    </source>
</evidence>
<dbReference type="InterPro" id="IPR002052">
    <property type="entry name" value="DNA_methylase_N6_adenine_CS"/>
</dbReference>
<keyword evidence="9" id="KW-1185">Reference proteome</keyword>
<evidence type="ECO:0000256" key="6">
    <source>
        <dbReference type="HAMAP-Rule" id="MF_01872"/>
    </source>
</evidence>
<dbReference type="Gene3D" id="3.40.50.150">
    <property type="entry name" value="Vaccinia Virus protein VP39"/>
    <property type="match status" value="1"/>
</dbReference>
<organism evidence="8 9">
    <name type="scientific">Agarivorans gilvus</name>
    <dbReference type="NCBI Taxonomy" id="680279"/>
    <lineage>
        <taxon>Bacteria</taxon>
        <taxon>Pseudomonadati</taxon>
        <taxon>Pseudomonadota</taxon>
        <taxon>Gammaproteobacteria</taxon>
        <taxon>Alteromonadales</taxon>
        <taxon>Alteromonadaceae</taxon>
        <taxon>Agarivorans</taxon>
    </lineage>
</organism>
<dbReference type="InterPro" id="IPR050210">
    <property type="entry name" value="tRNA_Adenine-N(6)_MTase"/>
</dbReference>
<evidence type="ECO:0000256" key="3">
    <source>
        <dbReference type="ARBA" id="ARBA00022679"/>
    </source>
</evidence>
<name>A0ABQ1HZU7_9ALTE</name>
<comment type="subcellular location">
    <subcellularLocation>
        <location evidence="6">Cytoplasm</location>
    </subcellularLocation>
</comment>
<dbReference type="InterPro" id="IPR022882">
    <property type="entry name" value="tRNA_adenine-N6_MeTrfase"/>
</dbReference>
<dbReference type="Proteomes" id="UP000651977">
    <property type="component" value="Unassembled WGS sequence"/>
</dbReference>
<dbReference type="EMBL" id="BMDY01000007">
    <property type="protein sequence ID" value="GGB02837.1"/>
    <property type="molecule type" value="Genomic_DNA"/>
</dbReference>
<evidence type="ECO:0000256" key="5">
    <source>
        <dbReference type="ARBA" id="ARBA00022694"/>
    </source>
</evidence>
<evidence type="ECO:0000313" key="8">
    <source>
        <dbReference type="EMBL" id="GGB02837.1"/>
    </source>
</evidence>
<evidence type="ECO:0000256" key="2">
    <source>
        <dbReference type="ARBA" id="ARBA00022603"/>
    </source>
</evidence>
<dbReference type="InterPro" id="IPR029063">
    <property type="entry name" value="SAM-dependent_MTases_sf"/>
</dbReference>
<keyword evidence="2 6" id="KW-0489">Methyltransferase</keyword>
<dbReference type="HAMAP" id="MF_01872">
    <property type="entry name" value="tRNA_methyltr_YfiC"/>
    <property type="match status" value="1"/>
</dbReference>
<dbReference type="PROSITE" id="PS00092">
    <property type="entry name" value="N6_MTASE"/>
    <property type="match status" value="1"/>
</dbReference>
<dbReference type="PANTHER" id="PTHR47739:SF1">
    <property type="entry name" value="TRNA1(VAL) (ADENINE(37)-N6)-METHYLTRANSFERASE"/>
    <property type="match status" value="1"/>
</dbReference>
<dbReference type="Pfam" id="PF05175">
    <property type="entry name" value="MTS"/>
    <property type="match status" value="1"/>
</dbReference>
<keyword evidence="1 6" id="KW-0963">Cytoplasm</keyword>